<reference evidence="2 3" key="1">
    <citation type="submission" date="2019-09" db="EMBL/GenBank/DDBJ databases">
        <title>Whole genome shotgun sequencing (WGS) of Ellagibacter isourolithinifaciens DSM 104140(T) and Adlercreutzia muris DSM 29508(T).</title>
        <authorList>
            <person name="Stoll D.A."/>
            <person name="Danylec N."/>
            <person name="Huch M."/>
        </authorList>
    </citation>
    <scope>NUCLEOTIDE SEQUENCE [LARGE SCALE GENOMIC DNA]</scope>
    <source>
        <strain evidence="2 3">DSM 104140</strain>
    </source>
</reference>
<dbReference type="AlphaFoldDB" id="A0A6N6NMY9"/>
<dbReference type="SUPFAM" id="SSF81301">
    <property type="entry name" value="Nucleotidyltransferase"/>
    <property type="match status" value="1"/>
</dbReference>
<dbReference type="InterPro" id="IPR043519">
    <property type="entry name" value="NT_sf"/>
</dbReference>
<dbReference type="Proteomes" id="UP000468668">
    <property type="component" value="Unassembled WGS sequence"/>
</dbReference>
<dbReference type="GeneID" id="98658165"/>
<keyword evidence="3" id="KW-1185">Reference proteome</keyword>
<dbReference type="EMBL" id="WAJR01000016">
    <property type="protein sequence ID" value="KAB1640210.1"/>
    <property type="molecule type" value="Genomic_DNA"/>
</dbReference>
<sequence>MNDFGSIRDAVSRVAPRYAIAKVAVFSLYASDQARTGGDACLLLDVGCTFSRADAAQFRRFIAEDLGCTVDVILRSALTADDFARAETEARVVYENPDVTIASTPDARAQAAPPAAPKPPVR</sequence>
<evidence type="ECO:0000313" key="2">
    <source>
        <dbReference type="EMBL" id="KAB1640210.1"/>
    </source>
</evidence>
<proteinExistence type="predicted"/>
<dbReference type="OrthoDB" id="3177288at2"/>
<protein>
    <recommendedName>
        <fullName evidence="4">Nucleotidyltransferase domain-containing protein</fullName>
    </recommendedName>
</protein>
<feature type="region of interest" description="Disordered" evidence="1">
    <location>
        <begin position="103"/>
        <end position="122"/>
    </location>
</feature>
<dbReference type="RefSeq" id="WP_158049823.1">
    <property type="nucleotide sequence ID" value="NZ_WAJR01000016.1"/>
</dbReference>
<accession>A0A6N6NMY9</accession>
<evidence type="ECO:0000256" key="1">
    <source>
        <dbReference type="SAM" id="MobiDB-lite"/>
    </source>
</evidence>
<name>A0A6N6NMY9_9ACTN</name>
<gene>
    <name evidence="2" type="ORF">F8C90_07065</name>
</gene>
<evidence type="ECO:0000313" key="3">
    <source>
        <dbReference type="Proteomes" id="UP000468668"/>
    </source>
</evidence>
<comment type="caution">
    <text evidence="2">The sequence shown here is derived from an EMBL/GenBank/DDBJ whole genome shotgun (WGS) entry which is preliminary data.</text>
</comment>
<organism evidence="2 3">
    <name type="scientific">Ellagibacter isourolithinifaciens</name>
    <dbReference type="NCBI Taxonomy" id="2137581"/>
    <lineage>
        <taxon>Bacteria</taxon>
        <taxon>Bacillati</taxon>
        <taxon>Actinomycetota</taxon>
        <taxon>Coriobacteriia</taxon>
        <taxon>Eggerthellales</taxon>
        <taxon>Eggerthellaceae</taxon>
        <taxon>Ellagibacter</taxon>
    </lineage>
</organism>
<evidence type="ECO:0008006" key="4">
    <source>
        <dbReference type="Google" id="ProtNLM"/>
    </source>
</evidence>